<accession>A0A1E5W0P5</accession>
<organism evidence="22 23">
    <name type="scientific">Dichanthelium oligosanthes</name>
    <dbReference type="NCBI Taxonomy" id="888268"/>
    <lineage>
        <taxon>Eukaryota</taxon>
        <taxon>Viridiplantae</taxon>
        <taxon>Streptophyta</taxon>
        <taxon>Embryophyta</taxon>
        <taxon>Tracheophyta</taxon>
        <taxon>Spermatophyta</taxon>
        <taxon>Magnoliopsida</taxon>
        <taxon>Liliopsida</taxon>
        <taxon>Poales</taxon>
        <taxon>Poaceae</taxon>
        <taxon>PACMAD clade</taxon>
        <taxon>Panicoideae</taxon>
        <taxon>Panicodae</taxon>
        <taxon>Paniceae</taxon>
        <taxon>Dichantheliinae</taxon>
        <taxon>Dichanthelium</taxon>
    </lineage>
</organism>
<evidence type="ECO:0000256" key="18">
    <source>
        <dbReference type="SAM" id="MobiDB-lite"/>
    </source>
</evidence>
<dbReference type="Proteomes" id="UP000095767">
    <property type="component" value="Unassembled WGS sequence"/>
</dbReference>
<keyword evidence="11 22" id="KW-0418">Kinase</keyword>
<dbReference type="InterPro" id="IPR038408">
    <property type="entry name" value="GNK2_sf"/>
</dbReference>
<feature type="region of interest" description="Disordered" evidence="18">
    <location>
        <begin position="158"/>
        <end position="197"/>
    </location>
</feature>
<name>A0A1E5W0P5_9POAL</name>
<protein>
    <submittedName>
        <fullName evidence="22">L-type lectin-domain containing receptor kinase VIII.1</fullName>
    </submittedName>
</protein>
<gene>
    <name evidence="22" type="ORF">BAE44_0008049</name>
</gene>
<keyword evidence="14 19" id="KW-0472">Membrane</keyword>
<feature type="domain" description="Gnk2-homologous" evidence="21">
    <location>
        <begin position="56"/>
        <end position="152"/>
    </location>
</feature>
<evidence type="ECO:0000256" key="4">
    <source>
        <dbReference type="ARBA" id="ARBA00022475"/>
    </source>
</evidence>
<dbReference type="EMBL" id="LWDX02024466">
    <property type="protein sequence ID" value="OEL30932.1"/>
    <property type="molecule type" value="Genomic_DNA"/>
</dbReference>
<feature type="compositionally biased region" description="Polar residues" evidence="18">
    <location>
        <begin position="178"/>
        <end position="193"/>
    </location>
</feature>
<sequence length="891" mass="98286">MCSADFSRSDCNDCLIDASSSAGGLAKRCPGSATVVAIFDQCMLRYSNDNFFGAAETGIIYTWTNGNVSMKSTYGNNLKQGLGYLSEQAASSPQRFAASASAPYALVQCTWDLPSDKCKKCIDTLSANMSEVGIKGERKSYSCRVRYSNSSFSVVPLVVPPPTKRTTSQQPVDEAAGPSSSSPWARNSPPGSTASSSNIGAVVGSVAGAVIVIAGLVVAYRCVMQRRRSPSSYHLMHKPEVRPIVNVPRQFKLSELKKATKNYSEKLGSGAFGEVFKGELKQSGGDLVVVAVKRILQVDEKARNEYMTEIKTISELRHQNLVLLKGWCHEDGELLLVYEYMANGSLSAHLHRPTTPVQPSWMPLEWEKRCKIIDGIASGLVYLHYGSEKGIIHRDIKPANILLDGSFTAKLGDFGLVRQVNHEGTSHTMTVGGSLCYLDPDYMTSNRASKKSDVYSFGVVLLEILCGEKPNLIGETNTLIKKVRELHDSNQILQAADNALRNVENETMKRMLWVGLLCVHPDHRHRPDSTKVLSFLRDNISSVPRPPHVIAATGVRPTEVHAPREFTYDELSIATSNFSDNIGSGTYGQVYKGTLEESGDLIAVKKITRHERAIDEYITEVRTISRLRHRNLVHLRGWCNENGELLLVYEYMAKGSLRAHLHHPDNQQSWEPLDWKIRYKIITGVASGLHYLHTGSAQGIIHRDVKPANVLLDEGFNAKLADFGLVRQVNHEGTSRTMSIGGTPCYLDPDYKDSQRASKKSDVYSFGVVMLEILCGEKPKLVGGVNSLVKKVRGLHDRNKILEAADSTVLHNDNKELMRRLLVVGLLCVQEDRHDRPTSTVLTTYLTGNVQVPEPPRGVQSGQSIVRQNSATIYSNASSNPLPPLDPIREN</sequence>
<dbReference type="InterPro" id="IPR000719">
    <property type="entry name" value="Prot_kinase_dom"/>
</dbReference>
<dbReference type="CDD" id="cd23509">
    <property type="entry name" value="Gnk2-like"/>
    <property type="match status" value="2"/>
</dbReference>
<dbReference type="PANTHER" id="PTHR27007">
    <property type="match status" value="1"/>
</dbReference>
<feature type="binding site" evidence="17">
    <location>
        <position position="606"/>
    </location>
    <ligand>
        <name>ATP</name>
        <dbReference type="ChEBI" id="CHEBI:30616"/>
    </ligand>
</feature>
<dbReference type="Gene3D" id="3.30.430.20">
    <property type="entry name" value="Gnk2 domain, C-X8-C-X2-C motif"/>
    <property type="match status" value="2"/>
</dbReference>
<evidence type="ECO:0000256" key="16">
    <source>
        <dbReference type="ARBA" id="ARBA00023180"/>
    </source>
</evidence>
<dbReference type="GO" id="GO:0005886">
    <property type="term" value="C:plasma membrane"/>
    <property type="evidence" value="ECO:0007669"/>
    <property type="project" value="UniProtKB-SubCell"/>
</dbReference>
<evidence type="ECO:0000256" key="14">
    <source>
        <dbReference type="ARBA" id="ARBA00023136"/>
    </source>
</evidence>
<dbReference type="InterPro" id="IPR017441">
    <property type="entry name" value="Protein_kinase_ATP_BS"/>
</dbReference>
<dbReference type="GO" id="GO:0030246">
    <property type="term" value="F:carbohydrate binding"/>
    <property type="evidence" value="ECO:0007669"/>
    <property type="project" value="UniProtKB-KW"/>
</dbReference>
<evidence type="ECO:0000256" key="3">
    <source>
        <dbReference type="ARBA" id="ARBA00010217"/>
    </source>
</evidence>
<comment type="caution">
    <text evidence="22">The sequence shown here is derived from an EMBL/GenBank/DDBJ whole genome shotgun (WGS) entry which is preliminary data.</text>
</comment>
<keyword evidence="9" id="KW-0677">Repeat</keyword>
<feature type="region of interest" description="Disordered" evidence="18">
    <location>
        <begin position="872"/>
        <end position="891"/>
    </location>
</feature>
<dbReference type="AlphaFoldDB" id="A0A1E5W0P5"/>
<feature type="domain" description="Gnk2-homologous" evidence="21">
    <location>
        <begin position="1"/>
        <end position="51"/>
    </location>
</feature>
<keyword evidence="10 17" id="KW-0547">Nucleotide-binding</keyword>
<evidence type="ECO:0000256" key="19">
    <source>
        <dbReference type="SAM" id="Phobius"/>
    </source>
</evidence>
<dbReference type="InterPro" id="IPR008271">
    <property type="entry name" value="Ser/Thr_kinase_AS"/>
</dbReference>
<evidence type="ECO:0000313" key="23">
    <source>
        <dbReference type="Proteomes" id="UP000095767"/>
    </source>
</evidence>
<feature type="binding site" evidence="17">
    <location>
        <position position="293"/>
    </location>
    <ligand>
        <name>ATP</name>
        <dbReference type="ChEBI" id="CHEBI:30616"/>
    </ligand>
</feature>
<evidence type="ECO:0000256" key="13">
    <source>
        <dbReference type="ARBA" id="ARBA00022989"/>
    </source>
</evidence>
<dbReference type="GO" id="GO:0002229">
    <property type="term" value="P:defense response to oomycetes"/>
    <property type="evidence" value="ECO:0007669"/>
    <property type="project" value="UniProtKB-ARBA"/>
</dbReference>
<keyword evidence="6" id="KW-0808">Transferase</keyword>
<keyword evidence="15 22" id="KW-0675">Receptor</keyword>
<evidence type="ECO:0000256" key="9">
    <source>
        <dbReference type="ARBA" id="ARBA00022737"/>
    </source>
</evidence>
<keyword evidence="7 19" id="KW-0812">Transmembrane</keyword>
<evidence type="ECO:0000256" key="12">
    <source>
        <dbReference type="ARBA" id="ARBA00022840"/>
    </source>
</evidence>
<feature type="domain" description="Protein kinase" evidence="20">
    <location>
        <begin position="261"/>
        <end position="540"/>
    </location>
</feature>
<dbReference type="STRING" id="888268.A0A1E5W0P5"/>
<evidence type="ECO:0000256" key="11">
    <source>
        <dbReference type="ARBA" id="ARBA00022777"/>
    </source>
</evidence>
<dbReference type="PROSITE" id="PS00108">
    <property type="entry name" value="PROTEIN_KINASE_ST"/>
    <property type="match status" value="2"/>
</dbReference>
<keyword evidence="16" id="KW-0325">Glycoprotein</keyword>
<evidence type="ECO:0000256" key="15">
    <source>
        <dbReference type="ARBA" id="ARBA00023170"/>
    </source>
</evidence>
<reference evidence="22 23" key="1">
    <citation type="submission" date="2016-09" db="EMBL/GenBank/DDBJ databases">
        <title>The draft genome of Dichanthelium oligosanthes: A C3 panicoid grass species.</title>
        <authorList>
            <person name="Studer A.J."/>
            <person name="Schnable J.C."/>
            <person name="Brutnell T.P."/>
        </authorList>
    </citation>
    <scope>NUCLEOTIDE SEQUENCE [LARGE SCALE GENOMIC DNA]</scope>
    <source>
        <strain evidence="23">cv. Kellogg 1175</strain>
        <tissue evidence="22">Leaf</tissue>
    </source>
</reference>
<dbReference type="Pfam" id="PF00069">
    <property type="entry name" value="Pkinase"/>
    <property type="match status" value="1"/>
</dbReference>
<dbReference type="FunFam" id="1.10.510.10:FF:000240">
    <property type="entry name" value="Lectin-domain containing receptor kinase A4.3"/>
    <property type="match status" value="2"/>
</dbReference>
<evidence type="ECO:0000256" key="8">
    <source>
        <dbReference type="ARBA" id="ARBA00022729"/>
    </source>
</evidence>
<evidence type="ECO:0000256" key="10">
    <source>
        <dbReference type="ARBA" id="ARBA00022741"/>
    </source>
</evidence>
<dbReference type="Pfam" id="PF01657">
    <property type="entry name" value="Stress-antifung"/>
    <property type="match status" value="2"/>
</dbReference>
<dbReference type="Gene3D" id="1.10.510.10">
    <property type="entry name" value="Transferase(Phosphotransferase) domain 1"/>
    <property type="match status" value="2"/>
</dbReference>
<comment type="similarity">
    <text evidence="3">In the C-terminal section; belongs to the protein kinase superfamily. Ser/Thr protein kinase family.</text>
</comment>
<dbReference type="InterPro" id="IPR011009">
    <property type="entry name" value="Kinase-like_dom_sf"/>
</dbReference>
<dbReference type="GO" id="GO:0005524">
    <property type="term" value="F:ATP binding"/>
    <property type="evidence" value="ECO:0007669"/>
    <property type="project" value="UniProtKB-UniRule"/>
</dbReference>
<feature type="domain" description="Protein kinase" evidence="20">
    <location>
        <begin position="576"/>
        <end position="846"/>
    </location>
</feature>
<comment type="similarity">
    <text evidence="2">In the N-terminal section; belongs to the leguminous lectin family.</text>
</comment>
<evidence type="ECO:0000256" key="17">
    <source>
        <dbReference type="PROSITE-ProRule" id="PRU10141"/>
    </source>
</evidence>
<dbReference type="InterPro" id="IPR002902">
    <property type="entry name" value="GNK2"/>
</dbReference>
<dbReference type="InterPro" id="IPR050528">
    <property type="entry name" value="L-type_Lectin-RKs"/>
</dbReference>
<dbReference type="PROSITE" id="PS51473">
    <property type="entry name" value="GNK2"/>
    <property type="match status" value="2"/>
</dbReference>
<comment type="subcellular location">
    <subcellularLocation>
        <location evidence="1">Cell membrane</location>
        <topology evidence="1">Single-pass type I membrane protein</topology>
    </subcellularLocation>
</comment>
<feature type="transmembrane region" description="Helical" evidence="19">
    <location>
        <begin position="199"/>
        <end position="220"/>
    </location>
</feature>
<dbReference type="SUPFAM" id="SSF56112">
    <property type="entry name" value="Protein kinase-like (PK-like)"/>
    <property type="match status" value="2"/>
</dbReference>
<evidence type="ECO:0000313" key="22">
    <source>
        <dbReference type="EMBL" id="OEL30932.1"/>
    </source>
</evidence>
<keyword evidence="8" id="KW-0732">Signal</keyword>
<keyword evidence="22" id="KW-0430">Lectin</keyword>
<evidence type="ECO:0000256" key="5">
    <source>
        <dbReference type="ARBA" id="ARBA00022527"/>
    </source>
</evidence>
<keyword evidence="12 17" id="KW-0067">ATP-binding</keyword>
<evidence type="ECO:0000259" key="20">
    <source>
        <dbReference type="PROSITE" id="PS50011"/>
    </source>
</evidence>
<keyword evidence="13 19" id="KW-1133">Transmembrane helix</keyword>
<dbReference type="Gene3D" id="3.30.200.20">
    <property type="entry name" value="Phosphorylase Kinase, domain 1"/>
    <property type="match status" value="2"/>
</dbReference>
<dbReference type="Pfam" id="PF07714">
    <property type="entry name" value="PK_Tyr_Ser-Thr"/>
    <property type="match status" value="1"/>
</dbReference>
<feature type="compositionally biased region" description="Pro residues" evidence="18">
    <location>
        <begin position="881"/>
        <end position="891"/>
    </location>
</feature>
<dbReference type="PROSITE" id="PS00107">
    <property type="entry name" value="PROTEIN_KINASE_ATP"/>
    <property type="match status" value="2"/>
</dbReference>
<evidence type="ECO:0000259" key="21">
    <source>
        <dbReference type="PROSITE" id="PS51473"/>
    </source>
</evidence>
<evidence type="ECO:0000256" key="6">
    <source>
        <dbReference type="ARBA" id="ARBA00022679"/>
    </source>
</evidence>
<dbReference type="FunFam" id="3.30.200.20:FF:000178">
    <property type="entry name" value="serine/threonine-protein kinase PBS1-like"/>
    <property type="match status" value="1"/>
</dbReference>
<dbReference type="OrthoDB" id="693273at2759"/>
<evidence type="ECO:0000256" key="7">
    <source>
        <dbReference type="ARBA" id="ARBA00022692"/>
    </source>
</evidence>
<dbReference type="GO" id="GO:0004674">
    <property type="term" value="F:protein serine/threonine kinase activity"/>
    <property type="evidence" value="ECO:0007669"/>
    <property type="project" value="UniProtKB-KW"/>
</dbReference>
<evidence type="ECO:0000256" key="1">
    <source>
        <dbReference type="ARBA" id="ARBA00004251"/>
    </source>
</evidence>
<proteinExistence type="inferred from homology"/>
<keyword evidence="23" id="KW-1185">Reference proteome</keyword>
<dbReference type="SMART" id="SM00220">
    <property type="entry name" value="S_TKc"/>
    <property type="match status" value="2"/>
</dbReference>
<evidence type="ECO:0000256" key="2">
    <source>
        <dbReference type="ARBA" id="ARBA00008536"/>
    </source>
</evidence>
<dbReference type="InterPro" id="IPR001245">
    <property type="entry name" value="Ser-Thr/Tyr_kinase_cat_dom"/>
</dbReference>
<keyword evidence="4" id="KW-1003">Cell membrane</keyword>
<keyword evidence="5" id="KW-0723">Serine/threonine-protein kinase</keyword>
<dbReference type="PROSITE" id="PS50011">
    <property type="entry name" value="PROTEIN_KINASE_DOM"/>
    <property type="match status" value="2"/>
</dbReference>